<dbReference type="OMA" id="HYLWRES"/>
<dbReference type="Proteomes" id="UP000271162">
    <property type="component" value="Unassembled WGS sequence"/>
</dbReference>
<reference evidence="4" key="1">
    <citation type="submission" date="2017-02" db="UniProtKB">
        <authorList>
            <consortium name="WormBaseParasite"/>
        </authorList>
    </citation>
    <scope>IDENTIFICATION</scope>
</reference>
<comment type="similarity">
    <text evidence="1">Belongs to the gemin-2 family.</text>
</comment>
<dbReference type="WBParaSite" id="NBR_0000248501-mRNA-1">
    <property type="protein sequence ID" value="NBR_0000248501-mRNA-1"/>
    <property type="gene ID" value="NBR_0000248501"/>
</dbReference>
<dbReference type="AlphaFoldDB" id="A0A0N4XIY3"/>
<dbReference type="Pfam" id="PF04938">
    <property type="entry name" value="SIP1"/>
    <property type="match status" value="1"/>
</dbReference>
<dbReference type="Gene3D" id="1.20.58.1070">
    <property type="match status" value="1"/>
</dbReference>
<evidence type="ECO:0000256" key="1">
    <source>
        <dbReference type="ARBA" id="ARBA00025758"/>
    </source>
</evidence>
<protein>
    <submittedName>
        <fullName evidence="4">Gem-associated protein 2 (inferred by orthology to a human protein)</fullName>
    </submittedName>
</protein>
<organism evidence="4">
    <name type="scientific">Nippostrongylus brasiliensis</name>
    <name type="common">Rat hookworm</name>
    <dbReference type="NCBI Taxonomy" id="27835"/>
    <lineage>
        <taxon>Eukaryota</taxon>
        <taxon>Metazoa</taxon>
        <taxon>Ecdysozoa</taxon>
        <taxon>Nematoda</taxon>
        <taxon>Chromadorea</taxon>
        <taxon>Rhabditida</taxon>
        <taxon>Rhabditina</taxon>
        <taxon>Rhabditomorpha</taxon>
        <taxon>Strongyloidea</taxon>
        <taxon>Heligmosomidae</taxon>
        <taxon>Nippostrongylus</taxon>
    </lineage>
</organism>
<dbReference type="GO" id="GO:0032797">
    <property type="term" value="C:SMN complex"/>
    <property type="evidence" value="ECO:0007669"/>
    <property type="project" value="TreeGrafter"/>
</dbReference>
<dbReference type="PANTHER" id="PTHR12794:SF0">
    <property type="entry name" value="GEM-ASSOCIATED PROTEIN 2"/>
    <property type="match status" value="1"/>
</dbReference>
<dbReference type="PANTHER" id="PTHR12794">
    <property type="entry name" value="GEMIN2"/>
    <property type="match status" value="1"/>
</dbReference>
<keyword evidence="3" id="KW-1185">Reference proteome</keyword>
<dbReference type="GO" id="GO:0000387">
    <property type="term" value="P:spliceosomal snRNP assembly"/>
    <property type="evidence" value="ECO:0007669"/>
    <property type="project" value="InterPro"/>
</dbReference>
<accession>A0A0N4XIY3</accession>
<gene>
    <name evidence="2" type="ORF">NBR_LOCUS2486</name>
</gene>
<dbReference type="STRING" id="27835.A0A0N4XIY3"/>
<sequence>MRILAQKVTIFAVLSRVQCKVSVIQNLGLLQSDAERWEEVLLRRCHPKCEHFMPHFPHHQGTPPAVPVVLSISSTMVNTLISYAVEWAEDEFTRALREWLFALLLIIEKPLLPDVCAALRALASTCRRLRSRTDMKRSEVLYSTNVQLSLIPLWRYCCCMMHW</sequence>
<evidence type="ECO:0000313" key="2">
    <source>
        <dbReference type="EMBL" id="VDL66075.1"/>
    </source>
</evidence>
<dbReference type="EMBL" id="UYSL01002868">
    <property type="protein sequence ID" value="VDL66075.1"/>
    <property type="molecule type" value="Genomic_DNA"/>
</dbReference>
<dbReference type="GO" id="GO:0005634">
    <property type="term" value="C:nucleus"/>
    <property type="evidence" value="ECO:0007669"/>
    <property type="project" value="TreeGrafter"/>
</dbReference>
<reference evidence="2 3" key="2">
    <citation type="submission" date="2018-11" db="EMBL/GenBank/DDBJ databases">
        <authorList>
            <consortium name="Pathogen Informatics"/>
        </authorList>
    </citation>
    <scope>NUCLEOTIDE SEQUENCE [LARGE SCALE GENOMIC DNA]</scope>
</reference>
<dbReference type="InterPro" id="IPR035426">
    <property type="entry name" value="Gemin2/Brr1"/>
</dbReference>
<proteinExistence type="inferred from homology"/>
<evidence type="ECO:0000313" key="3">
    <source>
        <dbReference type="Proteomes" id="UP000271162"/>
    </source>
</evidence>
<evidence type="ECO:0000313" key="4">
    <source>
        <dbReference type="WBParaSite" id="NBR_0000248501-mRNA-1"/>
    </source>
</evidence>
<name>A0A0N4XIY3_NIPBR</name>